<keyword evidence="1" id="KW-0812">Transmembrane</keyword>
<comment type="caution">
    <text evidence="2">The sequence shown here is derived from an EMBL/GenBank/DDBJ whole genome shotgun (WGS) entry which is preliminary data.</text>
</comment>
<proteinExistence type="predicted"/>
<evidence type="ECO:0000256" key="1">
    <source>
        <dbReference type="SAM" id="Phobius"/>
    </source>
</evidence>
<dbReference type="AlphaFoldDB" id="A0A090NXX1"/>
<keyword evidence="1" id="KW-0472">Membrane</keyword>
<dbReference type="EMBL" id="AXUT01000111">
    <property type="protein sequence ID" value="ESU80253.1"/>
    <property type="molecule type" value="Genomic_DNA"/>
</dbReference>
<feature type="transmembrane region" description="Helical" evidence="1">
    <location>
        <begin position="49"/>
        <end position="72"/>
    </location>
</feature>
<sequence>MTIEPAFHTLISLYKIQSRRSGEFLPKIFTVAICHESLSFLRFLNERSIAYFMASVNAVLKINAIYITLWVLQFLVF</sequence>
<accession>A0A090NXX1</accession>
<evidence type="ECO:0000313" key="2">
    <source>
        <dbReference type="EMBL" id="ESU80253.1"/>
    </source>
</evidence>
<gene>
    <name evidence="2" type="ORF">WRSd3_01568</name>
</gene>
<name>A0A090NXX1_SHIDY</name>
<dbReference type="Proteomes" id="UP000017944">
    <property type="component" value="Unassembled WGS sequence"/>
</dbReference>
<keyword evidence="1" id="KW-1133">Transmembrane helix</keyword>
<protein>
    <submittedName>
        <fullName evidence="2">Uncharacterized protein</fullName>
    </submittedName>
</protein>
<organism evidence="2 3">
    <name type="scientific">Shigella dysenteriae WRSd3</name>
    <dbReference type="NCBI Taxonomy" id="1401327"/>
    <lineage>
        <taxon>Bacteria</taxon>
        <taxon>Pseudomonadati</taxon>
        <taxon>Pseudomonadota</taxon>
        <taxon>Gammaproteobacteria</taxon>
        <taxon>Enterobacterales</taxon>
        <taxon>Enterobacteriaceae</taxon>
        <taxon>Shigella</taxon>
    </lineage>
</organism>
<evidence type="ECO:0000313" key="3">
    <source>
        <dbReference type="Proteomes" id="UP000017944"/>
    </source>
</evidence>
<reference evidence="2 3" key="1">
    <citation type="submission" date="2013-10" db="EMBL/GenBank/DDBJ databases">
        <title>Draft genomes and the virulence plasmids of Sd1617 vaccine constructs: WRSd3 and WRSd5.</title>
        <authorList>
            <person name="Aksomboon Vongsawan A."/>
            <person name="Venkatesan M.M."/>
            <person name="Vaisvil B."/>
            <person name="Emel G."/>
            <person name="Kepatral V."/>
            <person name="Sethabutr O."/>
            <person name="Serichantalergs O."/>
            <person name="Mason C."/>
        </authorList>
    </citation>
    <scope>NUCLEOTIDE SEQUENCE [LARGE SCALE GENOMIC DNA]</scope>
    <source>
        <strain evidence="2 3">WRSd3</strain>
    </source>
</reference>